<evidence type="ECO:0000313" key="2">
    <source>
        <dbReference type="EMBL" id="MEI7036199.1"/>
    </source>
</evidence>
<organism evidence="2 3">
    <name type="scientific">Fulvimonas yonginensis</name>
    <dbReference type="NCBI Taxonomy" id="1495200"/>
    <lineage>
        <taxon>Bacteria</taxon>
        <taxon>Pseudomonadati</taxon>
        <taxon>Pseudomonadota</taxon>
        <taxon>Gammaproteobacteria</taxon>
        <taxon>Lysobacterales</taxon>
        <taxon>Rhodanobacteraceae</taxon>
        <taxon>Fulvimonas</taxon>
    </lineage>
</organism>
<keyword evidence="3" id="KW-1185">Reference proteome</keyword>
<gene>
    <name evidence="2" type="ORF">WAT24_05430</name>
</gene>
<feature type="region of interest" description="Disordered" evidence="1">
    <location>
        <begin position="1"/>
        <end position="22"/>
    </location>
</feature>
<reference evidence="2 3" key="1">
    <citation type="journal article" date="2014" name="Int. J. Syst. Evol. Microbiol.">
        <title>Fulvimonas yonginensis sp. nov., isolated from greenhouse soil, and emended description of the genus Fulvimonas.</title>
        <authorList>
            <person name="Ahn J.H."/>
            <person name="Kim S.J."/>
            <person name="Weon H.Y."/>
            <person name="Hong S.B."/>
            <person name="Seok S.J."/>
            <person name="Kwon S.W."/>
        </authorList>
    </citation>
    <scope>NUCLEOTIDE SEQUENCE [LARGE SCALE GENOMIC DNA]</scope>
    <source>
        <strain evidence="2 3">KACC 16952</strain>
    </source>
</reference>
<dbReference type="EMBL" id="JBBBNY010000002">
    <property type="protein sequence ID" value="MEI7036199.1"/>
    <property type="molecule type" value="Genomic_DNA"/>
</dbReference>
<proteinExistence type="predicted"/>
<accession>A0ABU8JAH6</accession>
<evidence type="ECO:0000313" key="3">
    <source>
        <dbReference type="Proteomes" id="UP001381174"/>
    </source>
</evidence>
<name>A0ABU8JAH6_9GAMM</name>
<dbReference type="Proteomes" id="UP001381174">
    <property type="component" value="Unassembled WGS sequence"/>
</dbReference>
<sequence length="71" mass="7958">MNATPSASGDPREHTRKTKGMLREAMDHVREDVGKVSDPKAQALFETSAEVLDGLITAYEHFEQRSEAAWR</sequence>
<evidence type="ECO:0000256" key="1">
    <source>
        <dbReference type="SAM" id="MobiDB-lite"/>
    </source>
</evidence>
<comment type="caution">
    <text evidence="2">The sequence shown here is derived from an EMBL/GenBank/DDBJ whole genome shotgun (WGS) entry which is preliminary data.</text>
</comment>
<protein>
    <submittedName>
        <fullName evidence="2">Uncharacterized protein</fullName>
    </submittedName>
</protein>
<dbReference type="RefSeq" id="WP_336806803.1">
    <property type="nucleotide sequence ID" value="NZ_JBBBNY010000002.1"/>
</dbReference>